<proteinExistence type="predicted"/>
<evidence type="ECO:0008006" key="4">
    <source>
        <dbReference type="Google" id="ProtNLM"/>
    </source>
</evidence>
<keyword evidence="3" id="KW-1185">Reference proteome</keyword>
<dbReference type="EMBL" id="JBHSIU010000066">
    <property type="protein sequence ID" value="MFC5004770.1"/>
    <property type="molecule type" value="Genomic_DNA"/>
</dbReference>
<dbReference type="InterPro" id="IPR029030">
    <property type="entry name" value="Caspase-like_dom_sf"/>
</dbReference>
<organism evidence="2 3">
    <name type="scientific">Dactylosporangium cerinum</name>
    <dbReference type="NCBI Taxonomy" id="1434730"/>
    <lineage>
        <taxon>Bacteria</taxon>
        <taxon>Bacillati</taxon>
        <taxon>Actinomycetota</taxon>
        <taxon>Actinomycetes</taxon>
        <taxon>Micromonosporales</taxon>
        <taxon>Micromonosporaceae</taxon>
        <taxon>Dactylosporangium</taxon>
    </lineage>
</organism>
<comment type="caution">
    <text evidence="2">The sequence shown here is derived from an EMBL/GenBank/DDBJ whole genome shotgun (WGS) entry which is preliminary data.</text>
</comment>
<dbReference type="Proteomes" id="UP001595912">
    <property type="component" value="Unassembled WGS sequence"/>
</dbReference>
<gene>
    <name evidence="2" type="ORF">ACFPIJ_43960</name>
</gene>
<dbReference type="SUPFAM" id="SSF52129">
    <property type="entry name" value="Caspase-like"/>
    <property type="match status" value="1"/>
</dbReference>
<sequence>MPLPPSGDLQALSIGISRFGRRRERGQEAPAARWEPLDFATDRVQAMTAVLARFGYRCETPPDVAALTAERLADGIWAAARDLGPDGVLVVHLLTHGHVSETGALYAIGADGEHHSLSDVGHWLQRIVDTPGSPRTLFLLDLCHAGAATRMSWQMSVAGGDSRWRRGDGSGSHRCSTSRPPASLISTTCRRRWSATTWRTTSATCSGGTSPTTRSPTAAPGRRSP</sequence>
<accession>A0ABV9W7X7</accession>
<evidence type="ECO:0000313" key="2">
    <source>
        <dbReference type="EMBL" id="MFC5004770.1"/>
    </source>
</evidence>
<feature type="region of interest" description="Disordered" evidence="1">
    <location>
        <begin position="161"/>
        <end position="182"/>
    </location>
</feature>
<protein>
    <recommendedName>
        <fullName evidence="4">Caspase domain-containing protein</fullName>
    </recommendedName>
</protein>
<dbReference type="RefSeq" id="WP_380124965.1">
    <property type="nucleotide sequence ID" value="NZ_JBHSIU010000066.1"/>
</dbReference>
<evidence type="ECO:0000313" key="3">
    <source>
        <dbReference type="Proteomes" id="UP001595912"/>
    </source>
</evidence>
<feature type="region of interest" description="Disordered" evidence="1">
    <location>
        <begin position="200"/>
        <end position="225"/>
    </location>
</feature>
<evidence type="ECO:0000256" key="1">
    <source>
        <dbReference type="SAM" id="MobiDB-lite"/>
    </source>
</evidence>
<reference evidence="3" key="1">
    <citation type="journal article" date="2019" name="Int. J. Syst. Evol. Microbiol.">
        <title>The Global Catalogue of Microorganisms (GCM) 10K type strain sequencing project: providing services to taxonomists for standard genome sequencing and annotation.</title>
        <authorList>
            <consortium name="The Broad Institute Genomics Platform"/>
            <consortium name="The Broad Institute Genome Sequencing Center for Infectious Disease"/>
            <person name="Wu L."/>
            <person name="Ma J."/>
        </authorList>
    </citation>
    <scope>NUCLEOTIDE SEQUENCE [LARGE SCALE GENOMIC DNA]</scope>
    <source>
        <strain evidence="3">CGMCC 4.7152</strain>
    </source>
</reference>
<name>A0ABV9W7X7_9ACTN</name>
<dbReference type="Gene3D" id="3.40.50.1460">
    <property type="match status" value="1"/>
</dbReference>